<evidence type="ECO:0008006" key="4">
    <source>
        <dbReference type="Google" id="ProtNLM"/>
    </source>
</evidence>
<dbReference type="Proteomes" id="UP000315003">
    <property type="component" value="Chromosome"/>
</dbReference>
<keyword evidence="1" id="KW-0812">Transmembrane</keyword>
<keyword evidence="1" id="KW-1133">Transmembrane helix</keyword>
<sequence>MAEDARSENSNSAADPLRWRVTLAFILVQVGVLLSLLWKVGFFRDMDLVYRQILLEDTFFPDWLRDAAVLRWAYLSVVCAIVVSILIAHDRVRRLACAVASTGLLVILLHQGAYNDMTFTTSFWCSLWSFWFASRIQRDQSALLLRKAALLARVIGSLMLLGGAVGKWTAEYWDGRVLYDIYFVDRDFWVFHRLRDQFDAQALRGIATWYSRSVVVLETCCGFGMWLLPARPAAFLGVAVFFSIAFFSNVYLFSVLWCLILLSAVGWLVPKQTHRSGRPEPAAGR</sequence>
<keyword evidence="3" id="KW-1185">Reference proteome</keyword>
<evidence type="ECO:0000256" key="1">
    <source>
        <dbReference type="SAM" id="Phobius"/>
    </source>
</evidence>
<feature type="transmembrane region" description="Helical" evidence="1">
    <location>
        <begin position="235"/>
        <end position="268"/>
    </location>
</feature>
<reference evidence="2 3" key="1">
    <citation type="submission" date="2019-02" db="EMBL/GenBank/DDBJ databases">
        <title>Deep-cultivation of Planctomycetes and their phenomic and genomic characterization uncovers novel biology.</title>
        <authorList>
            <person name="Wiegand S."/>
            <person name="Jogler M."/>
            <person name="Boedeker C."/>
            <person name="Pinto D."/>
            <person name="Vollmers J."/>
            <person name="Rivas-Marin E."/>
            <person name="Kohn T."/>
            <person name="Peeters S.H."/>
            <person name="Heuer A."/>
            <person name="Rast P."/>
            <person name="Oberbeckmann S."/>
            <person name="Bunk B."/>
            <person name="Jeske O."/>
            <person name="Meyerdierks A."/>
            <person name="Storesund J.E."/>
            <person name="Kallscheuer N."/>
            <person name="Luecker S."/>
            <person name="Lage O.M."/>
            <person name="Pohl T."/>
            <person name="Merkel B.J."/>
            <person name="Hornburger P."/>
            <person name="Mueller R.-W."/>
            <person name="Bruemmer F."/>
            <person name="Labrenz M."/>
            <person name="Spormann A.M."/>
            <person name="Op den Camp H."/>
            <person name="Overmann J."/>
            <person name="Amann R."/>
            <person name="Jetten M.S.M."/>
            <person name="Mascher T."/>
            <person name="Medema M.H."/>
            <person name="Devos D.P."/>
            <person name="Kaster A.-K."/>
            <person name="Ovreas L."/>
            <person name="Rohde M."/>
            <person name="Galperin M.Y."/>
            <person name="Jogler C."/>
        </authorList>
    </citation>
    <scope>NUCLEOTIDE SEQUENCE [LARGE SCALE GENOMIC DNA]</scope>
    <source>
        <strain evidence="2 3">SV_7m_r</strain>
    </source>
</reference>
<accession>A0A517SQH9</accession>
<feature type="transmembrane region" description="Helical" evidence="1">
    <location>
        <begin position="95"/>
        <end position="113"/>
    </location>
</feature>
<protein>
    <recommendedName>
        <fullName evidence="4">HTTM domain-containing protein</fullName>
    </recommendedName>
</protein>
<name>A0A517SQH9_9BACT</name>
<gene>
    <name evidence="2" type="ORF">SV7mr_08630</name>
</gene>
<feature type="transmembrane region" description="Helical" evidence="1">
    <location>
        <begin position="69"/>
        <end position="88"/>
    </location>
</feature>
<evidence type="ECO:0000313" key="2">
    <source>
        <dbReference type="EMBL" id="QDT58373.1"/>
    </source>
</evidence>
<dbReference type="OrthoDB" id="274943at2"/>
<dbReference type="RefSeq" id="WP_145269488.1">
    <property type="nucleotide sequence ID" value="NZ_CP036272.1"/>
</dbReference>
<organism evidence="2 3">
    <name type="scientific">Stieleria bergensis</name>
    <dbReference type="NCBI Taxonomy" id="2528025"/>
    <lineage>
        <taxon>Bacteria</taxon>
        <taxon>Pseudomonadati</taxon>
        <taxon>Planctomycetota</taxon>
        <taxon>Planctomycetia</taxon>
        <taxon>Pirellulales</taxon>
        <taxon>Pirellulaceae</taxon>
        <taxon>Stieleria</taxon>
    </lineage>
</organism>
<proteinExistence type="predicted"/>
<dbReference type="EMBL" id="CP036272">
    <property type="protein sequence ID" value="QDT58373.1"/>
    <property type="molecule type" value="Genomic_DNA"/>
</dbReference>
<feature type="transmembrane region" description="Helical" evidence="1">
    <location>
        <begin position="21"/>
        <end position="38"/>
    </location>
</feature>
<keyword evidence="1" id="KW-0472">Membrane</keyword>
<feature type="transmembrane region" description="Helical" evidence="1">
    <location>
        <begin position="148"/>
        <end position="170"/>
    </location>
</feature>
<dbReference type="AlphaFoldDB" id="A0A517SQH9"/>
<evidence type="ECO:0000313" key="3">
    <source>
        <dbReference type="Proteomes" id="UP000315003"/>
    </source>
</evidence>